<dbReference type="Gene3D" id="1.20.5.500">
    <property type="entry name" value="Single helix bin"/>
    <property type="match status" value="1"/>
</dbReference>
<comment type="similarity">
    <text evidence="2 4">Belongs to the ATPase inhibitor family.</text>
</comment>
<organism evidence="6 7">
    <name type="scientific">Wallemia hederae</name>
    <dbReference type="NCBI Taxonomy" id="1540922"/>
    <lineage>
        <taxon>Eukaryota</taxon>
        <taxon>Fungi</taxon>
        <taxon>Dikarya</taxon>
        <taxon>Basidiomycota</taxon>
        <taxon>Wallemiomycotina</taxon>
        <taxon>Wallemiomycetes</taxon>
        <taxon>Wallemiales</taxon>
        <taxon>Wallemiaceae</taxon>
        <taxon>Wallemia</taxon>
    </lineage>
</organism>
<evidence type="ECO:0000256" key="5">
    <source>
        <dbReference type="SAM" id="MobiDB-lite"/>
    </source>
</evidence>
<proteinExistence type="inferred from homology"/>
<accession>A0A4T0FJP6</accession>
<dbReference type="AlphaFoldDB" id="A0A4T0FJP6"/>
<evidence type="ECO:0000256" key="3">
    <source>
        <dbReference type="ARBA" id="ARBA00023128"/>
    </source>
</evidence>
<evidence type="ECO:0000313" key="7">
    <source>
        <dbReference type="Proteomes" id="UP000310189"/>
    </source>
</evidence>
<comment type="subcellular location">
    <subcellularLocation>
        <location evidence="1">Mitochondrion</location>
    </subcellularLocation>
</comment>
<protein>
    <recommendedName>
        <fullName evidence="4">ATPase inhibitor, mitochondrial</fullName>
    </recommendedName>
</protein>
<dbReference type="EMBL" id="SPNW01000071">
    <property type="protein sequence ID" value="TIA86926.1"/>
    <property type="molecule type" value="Genomic_DNA"/>
</dbReference>
<dbReference type="InterPro" id="IPR007648">
    <property type="entry name" value="ATPase_inhibitor_mt"/>
</dbReference>
<gene>
    <name evidence="6" type="ORF">E3P99_03505</name>
</gene>
<sequence>MISRAFQPIQRSAARFPQAMRSYATGDKFSKKEQGEEAVYVKQQEQAKLRELREKAEKQKKDLADTQKEIDDAEKK</sequence>
<evidence type="ECO:0000256" key="2">
    <source>
        <dbReference type="ARBA" id="ARBA00010901"/>
    </source>
</evidence>
<evidence type="ECO:0000313" key="6">
    <source>
        <dbReference type="EMBL" id="TIA86926.1"/>
    </source>
</evidence>
<feature type="region of interest" description="Disordered" evidence="5">
    <location>
        <begin position="56"/>
        <end position="76"/>
    </location>
</feature>
<name>A0A4T0FJP6_9BASI</name>
<comment type="function">
    <text evidence="4">Inhibits the enzyme activity of ATPase.</text>
</comment>
<dbReference type="GO" id="GO:0005739">
    <property type="term" value="C:mitochondrion"/>
    <property type="evidence" value="ECO:0007669"/>
    <property type="project" value="UniProtKB-SubCell"/>
</dbReference>
<evidence type="ECO:0000256" key="1">
    <source>
        <dbReference type="ARBA" id="ARBA00004173"/>
    </source>
</evidence>
<reference evidence="6 7" key="1">
    <citation type="submission" date="2019-03" db="EMBL/GenBank/DDBJ databases">
        <title>Sequencing 23 genomes of Wallemia ichthyophaga.</title>
        <authorList>
            <person name="Gostincar C."/>
        </authorList>
    </citation>
    <scope>NUCLEOTIDE SEQUENCE [LARGE SCALE GENOMIC DNA]</scope>
    <source>
        <strain evidence="6 7">EXF-5753</strain>
    </source>
</reference>
<dbReference type="OrthoDB" id="5532350at2759"/>
<dbReference type="Pfam" id="PF04568">
    <property type="entry name" value="IATP"/>
    <property type="match status" value="1"/>
</dbReference>
<comment type="caution">
    <text evidence="6">The sequence shown here is derived from an EMBL/GenBank/DDBJ whole genome shotgun (WGS) entry which is preliminary data.</text>
</comment>
<dbReference type="GO" id="GO:0042030">
    <property type="term" value="F:ATPase inhibitor activity"/>
    <property type="evidence" value="ECO:0007669"/>
    <property type="project" value="InterPro"/>
</dbReference>
<keyword evidence="3" id="KW-0496">Mitochondrion</keyword>
<dbReference type="Proteomes" id="UP000310189">
    <property type="component" value="Unassembled WGS sequence"/>
</dbReference>
<keyword evidence="7" id="KW-1185">Reference proteome</keyword>
<evidence type="ECO:0000256" key="4">
    <source>
        <dbReference type="RuleBase" id="RU368087"/>
    </source>
</evidence>